<dbReference type="EMBL" id="KQ249184">
    <property type="protein sequence ID" value="KNC71252.1"/>
    <property type="molecule type" value="Genomic_DNA"/>
</dbReference>
<feature type="non-terminal residue" evidence="2">
    <location>
        <position position="83"/>
    </location>
</feature>
<evidence type="ECO:0000313" key="2">
    <source>
        <dbReference type="EMBL" id="KNC71252.1"/>
    </source>
</evidence>
<organism evidence="2 3">
    <name type="scientific">Sphaeroforma arctica JP610</name>
    <dbReference type="NCBI Taxonomy" id="667725"/>
    <lineage>
        <taxon>Eukaryota</taxon>
        <taxon>Ichthyosporea</taxon>
        <taxon>Ichthyophonida</taxon>
        <taxon>Sphaeroforma</taxon>
    </lineage>
</organism>
<comment type="similarity">
    <text evidence="1">Belongs to the DNA mismatch repair MutL/HexB family.</text>
</comment>
<dbReference type="RefSeq" id="XP_014145154.1">
    <property type="nucleotide sequence ID" value="XM_014289679.1"/>
</dbReference>
<dbReference type="GO" id="GO:0032389">
    <property type="term" value="C:MutLalpha complex"/>
    <property type="evidence" value="ECO:0007669"/>
    <property type="project" value="TreeGrafter"/>
</dbReference>
<reference evidence="2 3" key="1">
    <citation type="submission" date="2011-02" db="EMBL/GenBank/DDBJ databases">
        <title>The Genome Sequence of Sphaeroforma arctica JP610.</title>
        <authorList>
            <consortium name="The Broad Institute Genome Sequencing Platform"/>
            <person name="Russ C."/>
            <person name="Cuomo C."/>
            <person name="Young S.K."/>
            <person name="Zeng Q."/>
            <person name="Gargeya S."/>
            <person name="Alvarado L."/>
            <person name="Berlin A."/>
            <person name="Chapman S.B."/>
            <person name="Chen Z."/>
            <person name="Freedman E."/>
            <person name="Gellesch M."/>
            <person name="Goldberg J."/>
            <person name="Griggs A."/>
            <person name="Gujja S."/>
            <person name="Heilman E."/>
            <person name="Heiman D."/>
            <person name="Howarth C."/>
            <person name="Mehta T."/>
            <person name="Neiman D."/>
            <person name="Pearson M."/>
            <person name="Roberts A."/>
            <person name="Saif S."/>
            <person name="Shea T."/>
            <person name="Shenoy N."/>
            <person name="Sisk P."/>
            <person name="Stolte C."/>
            <person name="Sykes S."/>
            <person name="White J."/>
            <person name="Yandava C."/>
            <person name="Burger G."/>
            <person name="Gray M.W."/>
            <person name="Holland P.W.H."/>
            <person name="King N."/>
            <person name="Lang F.B.F."/>
            <person name="Roger A.J."/>
            <person name="Ruiz-Trillo I."/>
            <person name="Haas B."/>
            <person name="Nusbaum C."/>
            <person name="Birren B."/>
        </authorList>
    </citation>
    <scope>NUCLEOTIDE SEQUENCE [LARGE SCALE GENOMIC DNA]</scope>
    <source>
        <strain evidence="2 3">JP610</strain>
    </source>
</reference>
<dbReference type="Gene3D" id="3.30.565.10">
    <property type="entry name" value="Histidine kinase-like ATPase, C-terminal domain"/>
    <property type="match status" value="1"/>
</dbReference>
<dbReference type="OrthoDB" id="10263226at2759"/>
<dbReference type="GeneID" id="25916715"/>
<dbReference type="PANTHER" id="PTHR10073">
    <property type="entry name" value="DNA MISMATCH REPAIR PROTEIN MLH, PMS, MUTL"/>
    <property type="match status" value="1"/>
</dbReference>
<keyword evidence="3" id="KW-1185">Reference proteome</keyword>
<dbReference type="SUPFAM" id="SSF55874">
    <property type="entry name" value="ATPase domain of HSP90 chaperone/DNA topoisomerase II/histidine kinase"/>
    <property type="match status" value="1"/>
</dbReference>
<name>A0A0L0F3I3_9EUKA</name>
<dbReference type="GO" id="GO:0140664">
    <property type="term" value="F:ATP-dependent DNA damage sensor activity"/>
    <property type="evidence" value="ECO:0007669"/>
    <property type="project" value="InterPro"/>
</dbReference>
<dbReference type="Proteomes" id="UP000054560">
    <property type="component" value="Unassembled WGS sequence"/>
</dbReference>
<dbReference type="eggNOG" id="KOG1979">
    <property type="taxonomic scope" value="Eukaryota"/>
</dbReference>
<accession>A0A0L0F3I3</accession>
<protein>
    <submittedName>
        <fullName evidence="2">Uncharacterized protein</fullName>
    </submittedName>
</protein>
<evidence type="ECO:0000313" key="3">
    <source>
        <dbReference type="Proteomes" id="UP000054560"/>
    </source>
</evidence>
<dbReference type="GO" id="GO:0016887">
    <property type="term" value="F:ATP hydrolysis activity"/>
    <property type="evidence" value="ECO:0007669"/>
    <property type="project" value="InterPro"/>
</dbReference>
<gene>
    <name evidence="2" type="ORF">SARC_16211</name>
</gene>
<dbReference type="GO" id="GO:0006298">
    <property type="term" value="P:mismatch repair"/>
    <property type="evidence" value="ECO:0007669"/>
    <property type="project" value="InterPro"/>
</dbReference>
<sequence length="83" mass="9482">MTDLVEDLFYNMTVRRKALRSITDEYSRIVEVISRYAVHNAGVAFSVKKQGEMTSDVRTNEGATRLDNIRTIYGTKVARELLP</sequence>
<dbReference type="InterPro" id="IPR038973">
    <property type="entry name" value="MutL/Mlh/Pms-like"/>
</dbReference>
<evidence type="ECO:0000256" key="1">
    <source>
        <dbReference type="ARBA" id="ARBA00006082"/>
    </source>
</evidence>
<dbReference type="PANTHER" id="PTHR10073:SF12">
    <property type="entry name" value="DNA MISMATCH REPAIR PROTEIN MLH1"/>
    <property type="match status" value="1"/>
</dbReference>
<dbReference type="InterPro" id="IPR036890">
    <property type="entry name" value="HATPase_C_sf"/>
</dbReference>
<proteinExistence type="inferred from homology"/>
<dbReference type="STRING" id="667725.A0A0L0F3I3"/>
<dbReference type="AlphaFoldDB" id="A0A0L0F3I3"/>